<evidence type="ECO:0000256" key="1">
    <source>
        <dbReference type="SAM" id="SignalP"/>
    </source>
</evidence>
<proteinExistence type="predicted"/>
<dbReference type="RefSeq" id="WP_158153537.1">
    <property type="nucleotide sequence ID" value="NZ_CP056030.1"/>
</dbReference>
<gene>
    <name evidence="2" type="ORF">HWQ56_21895</name>
</gene>
<accession>A0A7D5H9B8</accession>
<dbReference type="AlphaFoldDB" id="A0A7D5H9B8"/>
<dbReference type="KEGG" id="pez:HWQ56_21895"/>
<protein>
    <recommendedName>
        <fullName evidence="4">DUF4124 domain-containing protein</fullName>
    </recommendedName>
</protein>
<feature type="signal peptide" evidence="1">
    <location>
        <begin position="1"/>
        <end position="19"/>
    </location>
</feature>
<keyword evidence="1" id="KW-0732">Signal</keyword>
<dbReference type="EMBL" id="CP056030">
    <property type="protein sequence ID" value="QKZ06284.1"/>
    <property type="molecule type" value="Genomic_DNA"/>
</dbReference>
<evidence type="ECO:0008006" key="4">
    <source>
        <dbReference type="Google" id="ProtNLM"/>
    </source>
</evidence>
<evidence type="ECO:0000313" key="2">
    <source>
        <dbReference type="EMBL" id="QKZ06284.1"/>
    </source>
</evidence>
<evidence type="ECO:0000313" key="3">
    <source>
        <dbReference type="Proteomes" id="UP000509568"/>
    </source>
</evidence>
<name>A0A7D5H9B8_9PSED</name>
<sequence>MFKRLLLIVAVAFPLIATAGQAPWYKWQSITQNGAMVCSQTNPGAGWQRMSGPYDNAGCR</sequence>
<feature type="chain" id="PRO_5028882629" description="DUF4124 domain-containing protein" evidence="1">
    <location>
        <begin position="20"/>
        <end position="60"/>
    </location>
</feature>
<dbReference type="Proteomes" id="UP000509568">
    <property type="component" value="Chromosome"/>
</dbReference>
<keyword evidence="3" id="KW-1185">Reference proteome</keyword>
<reference evidence="2 3" key="1">
    <citation type="submission" date="2020-06" db="EMBL/GenBank/DDBJ databases">
        <title>Pseudomonas eucalypticola sp. nov., an endophyte of Eucalyptus dunnii leaves with biocontrol ability of eucalyptus leaf blight.</title>
        <authorList>
            <person name="Liu Y."/>
            <person name="Song Z."/>
            <person name="Zeng H."/>
            <person name="Lu M."/>
            <person name="Wang X."/>
            <person name="Lian X."/>
            <person name="Zhang Q."/>
        </authorList>
    </citation>
    <scope>NUCLEOTIDE SEQUENCE [LARGE SCALE GENOMIC DNA]</scope>
    <source>
        <strain evidence="2 3">NP-1</strain>
    </source>
</reference>
<organism evidence="2 3">
    <name type="scientific">Pseudomonas eucalypticola</name>
    <dbReference type="NCBI Taxonomy" id="2599595"/>
    <lineage>
        <taxon>Bacteria</taxon>
        <taxon>Pseudomonadati</taxon>
        <taxon>Pseudomonadota</taxon>
        <taxon>Gammaproteobacteria</taxon>
        <taxon>Pseudomonadales</taxon>
        <taxon>Pseudomonadaceae</taxon>
        <taxon>Pseudomonas</taxon>
    </lineage>
</organism>